<dbReference type="STRING" id="1121429.SAMN02745133_00003"/>
<dbReference type="EMBL" id="FQUY01000001">
    <property type="protein sequence ID" value="SHE28397.1"/>
    <property type="molecule type" value="Genomic_DNA"/>
</dbReference>
<dbReference type="GO" id="GO:0016740">
    <property type="term" value="F:transferase activity"/>
    <property type="evidence" value="ECO:0007669"/>
    <property type="project" value="UniProtKB-KW"/>
</dbReference>
<keyword evidence="3" id="KW-1185">Reference proteome</keyword>
<dbReference type="AlphaFoldDB" id="A0A1M4S8L7"/>
<dbReference type="PANTHER" id="PTHR43630:SF2">
    <property type="entry name" value="GLYCOSYLTRANSFERASE"/>
    <property type="match status" value="1"/>
</dbReference>
<dbReference type="SUPFAM" id="SSF48452">
    <property type="entry name" value="TPR-like"/>
    <property type="match status" value="1"/>
</dbReference>
<feature type="domain" description="Glycosyltransferase 2-like" evidence="1">
    <location>
        <begin position="6"/>
        <end position="125"/>
    </location>
</feature>
<dbReference type="Proteomes" id="UP000184148">
    <property type="component" value="Unassembled WGS sequence"/>
</dbReference>
<evidence type="ECO:0000313" key="2">
    <source>
        <dbReference type="EMBL" id="SHE28397.1"/>
    </source>
</evidence>
<dbReference type="Gene3D" id="1.25.40.10">
    <property type="entry name" value="Tetratricopeptide repeat domain"/>
    <property type="match status" value="1"/>
</dbReference>
<evidence type="ECO:0000259" key="1">
    <source>
        <dbReference type="Pfam" id="PF00535"/>
    </source>
</evidence>
<dbReference type="InterPro" id="IPR011990">
    <property type="entry name" value="TPR-like_helical_dom_sf"/>
</dbReference>
<gene>
    <name evidence="2" type="ORF">SAMN02745133_00003</name>
</gene>
<sequence length="380" mass="43854">MSKTVSLCMIAKNEEKHIARCINSAKPYVDQIVVVDTGSTDFTVEIAEELGAEVYHHIWQDDFALARNQSLEHAIGDWIIFLDCDEALEPATAPLLREVIQDDHYQGYWVNIVNFYNNQPSTSFVGFRLFRNSPRHRFEIPIHEQILPSVIRNSSPEKIGQSNITIYHYGYENDKATHKTKIERNLRILHKAMKDYGYTGFIPFYIAVEHQKLGEYRKALEYYRISLQKTSLTESYAPALIRSMVYCMLNLKQYQEGIDFIDHYLKAYPDYTDLVFLKGTLYAAQEKIPQALACMNQCIAMGSPPIRLFSTHGIADEKPKAFIKDMTEKLLRQGAEYFAQGKSSQAFTVLNIAFNQLKKTPFEEVFNKMIETMLSTLYQT</sequence>
<dbReference type="RefSeq" id="WP_073233782.1">
    <property type="nucleotide sequence ID" value="NZ_FQUY01000001.1"/>
</dbReference>
<organism evidence="2 3">
    <name type="scientific">Desulforamulus putei DSM 12395</name>
    <dbReference type="NCBI Taxonomy" id="1121429"/>
    <lineage>
        <taxon>Bacteria</taxon>
        <taxon>Bacillati</taxon>
        <taxon>Bacillota</taxon>
        <taxon>Clostridia</taxon>
        <taxon>Eubacteriales</taxon>
        <taxon>Peptococcaceae</taxon>
        <taxon>Desulforamulus</taxon>
    </lineage>
</organism>
<dbReference type="CDD" id="cd02511">
    <property type="entry name" value="Beta4Glucosyltransferase"/>
    <property type="match status" value="1"/>
</dbReference>
<dbReference type="PANTHER" id="PTHR43630">
    <property type="entry name" value="POLY-BETA-1,6-N-ACETYL-D-GLUCOSAMINE SYNTHASE"/>
    <property type="match status" value="1"/>
</dbReference>
<dbReference type="SUPFAM" id="SSF53448">
    <property type="entry name" value="Nucleotide-diphospho-sugar transferases"/>
    <property type="match status" value="1"/>
</dbReference>
<dbReference type="InterPro" id="IPR001173">
    <property type="entry name" value="Glyco_trans_2-like"/>
</dbReference>
<dbReference type="Pfam" id="PF00535">
    <property type="entry name" value="Glycos_transf_2"/>
    <property type="match status" value="1"/>
</dbReference>
<accession>A0A1M4S8L7</accession>
<name>A0A1M4S8L7_9FIRM</name>
<reference evidence="3" key="1">
    <citation type="submission" date="2016-11" db="EMBL/GenBank/DDBJ databases">
        <authorList>
            <person name="Varghese N."/>
            <person name="Submissions S."/>
        </authorList>
    </citation>
    <scope>NUCLEOTIDE SEQUENCE [LARGE SCALE GENOMIC DNA]</scope>
    <source>
        <strain evidence="3">DSM 12395</strain>
    </source>
</reference>
<protein>
    <submittedName>
        <fullName evidence="2">Glycosyltransferase involved in cell wall bisynthesis</fullName>
    </submittedName>
</protein>
<dbReference type="Gene3D" id="3.90.550.10">
    <property type="entry name" value="Spore Coat Polysaccharide Biosynthesis Protein SpsA, Chain A"/>
    <property type="match status" value="1"/>
</dbReference>
<evidence type="ECO:0000313" key="3">
    <source>
        <dbReference type="Proteomes" id="UP000184148"/>
    </source>
</evidence>
<dbReference type="OrthoDB" id="9815923at2"/>
<dbReference type="InterPro" id="IPR029044">
    <property type="entry name" value="Nucleotide-diphossugar_trans"/>
</dbReference>
<proteinExistence type="predicted"/>
<keyword evidence="2" id="KW-0808">Transferase</keyword>